<feature type="domain" description="ODAD1 central coiled coil region" evidence="3">
    <location>
        <begin position="154"/>
        <end position="433"/>
    </location>
</feature>
<dbReference type="OrthoDB" id="6766775at2759"/>
<evidence type="ECO:0000259" key="3">
    <source>
        <dbReference type="Pfam" id="PF21773"/>
    </source>
</evidence>
<reference evidence="4" key="1">
    <citation type="submission" date="2021-12" db="EMBL/GenBank/DDBJ databases">
        <authorList>
            <person name="King R."/>
        </authorList>
    </citation>
    <scope>NUCLEOTIDE SEQUENCE</scope>
</reference>
<protein>
    <recommendedName>
        <fullName evidence="3">ODAD1 central coiled coil region domain-containing protein</fullName>
    </recommendedName>
</protein>
<dbReference type="KEGG" id="btab:109039795"/>
<dbReference type="Pfam" id="PF21773">
    <property type="entry name" value="ODAD1_CC"/>
    <property type="match status" value="1"/>
</dbReference>
<feature type="coiled-coil region" evidence="2">
    <location>
        <begin position="332"/>
        <end position="405"/>
    </location>
</feature>
<dbReference type="PANTHER" id="PTHR21694">
    <property type="entry name" value="COILED-COIL DOMAIN-CONTAINING PROTEIN 63"/>
    <property type="match status" value="1"/>
</dbReference>
<evidence type="ECO:0000256" key="1">
    <source>
        <dbReference type="ARBA" id="ARBA00023054"/>
    </source>
</evidence>
<dbReference type="InterPro" id="IPR049258">
    <property type="entry name" value="ODAD1_CC"/>
</dbReference>
<keyword evidence="5" id="KW-1185">Reference proteome</keyword>
<accession>A0A9P0A770</accession>
<feature type="coiled-coil region" evidence="2">
    <location>
        <begin position="23"/>
        <end position="136"/>
    </location>
</feature>
<dbReference type="PANTHER" id="PTHR21694:SF18">
    <property type="entry name" value="COILED-COIL DOMAIN-CONTAINING PROTEIN 63"/>
    <property type="match status" value="1"/>
</dbReference>
<dbReference type="EMBL" id="OU963863">
    <property type="protein sequence ID" value="CAH0385664.1"/>
    <property type="molecule type" value="Genomic_DNA"/>
</dbReference>
<dbReference type="InterPro" id="IPR051876">
    <property type="entry name" value="ODA-DC/CCD"/>
</dbReference>
<name>A0A9P0A770_BEMTA</name>
<evidence type="ECO:0000313" key="5">
    <source>
        <dbReference type="Proteomes" id="UP001152759"/>
    </source>
</evidence>
<evidence type="ECO:0000256" key="2">
    <source>
        <dbReference type="SAM" id="Coils"/>
    </source>
</evidence>
<proteinExistence type="predicted"/>
<organism evidence="4 5">
    <name type="scientific">Bemisia tabaci</name>
    <name type="common">Sweetpotato whitefly</name>
    <name type="synonym">Aleurodes tabaci</name>
    <dbReference type="NCBI Taxonomy" id="7038"/>
    <lineage>
        <taxon>Eukaryota</taxon>
        <taxon>Metazoa</taxon>
        <taxon>Ecdysozoa</taxon>
        <taxon>Arthropoda</taxon>
        <taxon>Hexapoda</taxon>
        <taxon>Insecta</taxon>
        <taxon>Pterygota</taxon>
        <taxon>Neoptera</taxon>
        <taxon>Paraneoptera</taxon>
        <taxon>Hemiptera</taxon>
        <taxon>Sternorrhyncha</taxon>
        <taxon>Aleyrodoidea</taxon>
        <taxon>Aleyrodidae</taxon>
        <taxon>Aleyrodinae</taxon>
        <taxon>Bemisia</taxon>
    </lineage>
</organism>
<sequence length="501" mass="58823">MCTKPHYKTGPTVTMAPEDLEMYQLARAELDRLERQYRIMESDRLSYAEEMKIHLNKQRRMIENLQREKDEITTNLNVGKTSQNILTNNQQNEKLKELIKRHDDLEAMIKVEKSQLEELDSQIFKIEKEVDELRLKDSSTIDRRLESKMKDSARHIALLENRLHVATMKFDKNLMQNAVLKEEINTALKQRSRFNEVYQNLVRRLETGKQVMLNLIEQATLAFDQREEAQSKLKALQDRDRQDLLKHSHELRELQRRLDYDTKLEEFLGTKGQYRIMADLQTKEAEKQRKQKEEAAQQIKTNLMILDQIKTFSSESDIDRLAAQFIKQEEENFALFNYVNELNNELEALQEQVNNLVQSIEEQRVINKERATQQEETIASLTQNLDDKTAEADTMNENLRATTDRMTQLLRGIDSLFKLIPSDSTAILKLLGESPTVQPFNVMLFLNIIERRIIEIVNKVYVLEKQAQFHDEPSLLVMKEEVPSFRSKQRESQRISGTPPT</sequence>
<dbReference type="Proteomes" id="UP001152759">
    <property type="component" value="Chromosome 2"/>
</dbReference>
<dbReference type="AlphaFoldDB" id="A0A9P0A770"/>
<gene>
    <name evidence="4" type="ORF">BEMITA_LOCUS4865</name>
</gene>
<keyword evidence="1 2" id="KW-0175">Coiled coil</keyword>
<evidence type="ECO:0000313" key="4">
    <source>
        <dbReference type="EMBL" id="CAH0385664.1"/>
    </source>
</evidence>